<keyword evidence="5 8" id="KW-0812">Transmembrane</keyword>
<dbReference type="EMBL" id="JAHZIK010000611">
    <property type="protein sequence ID" value="MBW7456570.1"/>
    <property type="molecule type" value="Genomic_DNA"/>
</dbReference>
<dbReference type="InterPro" id="IPR004761">
    <property type="entry name" value="Spore_GerAB"/>
</dbReference>
<sequence length="364" mass="41676">MNEKLSTFHIALLIYMIELDVTMFSMPRLVAENIGTNGWLGVILLSFAAAVNIMLIQLVYRIGKGRSVFEIARHTLPRFVLYPVYILLALFWTALGSFICKKYVLIFQMLSFPTTNPMLLYGVIVLLMFYLLTKGIYNIGKVSTIFFLFTIGLIFFIFYYIPSWRVVRFTEYFFQGTSGGHGWVGWIEVYTIFVGFELALLLFPFTNKKSGLIKGIYAGHFIHLFTVLLLIFTCFGFFSFEQLKILMYPVINLLSFIELPFINRVENLIYTIFLFANLISLVMFTWAALMSLKQIFPAAKAGILELALAVLSFGFGCIPRIARESERLLILAYYAEIALSFTAPLALLLLLAWQSLFRRKGSMP</sequence>
<dbReference type="PANTHER" id="PTHR34975">
    <property type="entry name" value="SPORE GERMINATION PROTEIN A2"/>
    <property type="match status" value="1"/>
</dbReference>
<evidence type="ECO:0000256" key="3">
    <source>
        <dbReference type="ARBA" id="ARBA00022448"/>
    </source>
</evidence>
<feature type="transmembrane region" description="Helical" evidence="8">
    <location>
        <begin position="217"/>
        <end position="240"/>
    </location>
</feature>
<evidence type="ECO:0000313" key="9">
    <source>
        <dbReference type="EMBL" id="MBW7456570.1"/>
    </source>
</evidence>
<evidence type="ECO:0000256" key="4">
    <source>
        <dbReference type="ARBA" id="ARBA00022544"/>
    </source>
</evidence>
<feature type="transmembrane region" description="Helical" evidence="8">
    <location>
        <begin position="119"/>
        <end position="137"/>
    </location>
</feature>
<feature type="transmembrane region" description="Helical" evidence="8">
    <location>
        <begin position="38"/>
        <end position="60"/>
    </location>
</feature>
<evidence type="ECO:0000256" key="6">
    <source>
        <dbReference type="ARBA" id="ARBA00022989"/>
    </source>
</evidence>
<organism evidence="9 10">
    <name type="scientific">Paenibacillus sepulcri</name>
    <dbReference type="NCBI Taxonomy" id="359917"/>
    <lineage>
        <taxon>Bacteria</taxon>
        <taxon>Bacillati</taxon>
        <taxon>Bacillota</taxon>
        <taxon>Bacilli</taxon>
        <taxon>Bacillales</taxon>
        <taxon>Paenibacillaceae</taxon>
        <taxon>Paenibacillus</taxon>
    </lineage>
</organism>
<evidence type="ECO:0000256" key="2">
    <source>
        <dbReference type="ARBA" id="ARBA00007998"/>
    </source>
</evidence>
<comment type="subcellular location">
    <subcellularLocation>
        <location evidence="1">Membrane</location>
        <topology evidence="1">Multi-pass membrane protein</topology>
    </subcellularLocation>
</comment>
<evidence type="ECO:0000256" key="7">
    <source>
        <dbReference type="ARBA" id="ARBA00023136"/>
    </source>
</evidence>
<keyword evidence="3" id="KW-0813">Transport</keyword>
<keyword evidence="6 8" id="KW-1133">Transmembrane helix</keyword>
<comment type="caution">
    <text evidence="9">The sequence shown here is derived from an EMBL/GenBank/DDBJ whole genome shotgun (WGS) entry which is preliminary data.</text>
</comment>
<feature type="transmembrane region" description="Helical" evidence="8">
    <location>
        <begin position="268"/>
        <end position="289"/>
    </location>
</feature>
<gene>
    <name evidence="9" type="ORF">K0U00_21255</name>
</gene>
<dbReference type="RefSeq" id="WP_210046077.1">
    <property type="nucleotide sequence ID" value="NZ_JBHLVU010000028.1"/>
</dbReference>
<feature type="transmembrane region" description="Helical" evidence="8">
    <location>
        <begin position="80"/>
        <end position="99"/>
    </location>
</feature>
<evidence type="ECO:0000256" key="1">
    <source>
        <dbReference type="ARBA" id="ARBA00004141"/>
    </source>
</evidence>
<feature type="transmembrane region" description="Helical" evidence="8">
    <location>
        <begin position="144"/>
        <end position="163"/>
    </location>
</feature>
<evidence type="ECO:0000313" key="10">
    <source>
        <dbReference type="Proteomes" id="UP001519887"/>
    </source>
</evidence>
<feature type="transmembrane region" description="Helical" evidence="8">
    <location>
        <begin position="301"/>
        <end position="322"/>
    </location>
</feature>
<reference evidence="9 10" key="1">
    <citation type="submission" date="2021-07" db="EMBL/GenBank/DDBJ databases">
        <title>Paenibacillus radiodurans sp. nov., isolated from the southeastern edge of Tengger Desert.</title>
        <authorList>
            <person name="Zhang G."/>
        </authorList>
    </citation>
    <scope>NUCLEOTIDE SEQUENCE [LARGE SCALE GENOMIC DNA]</scope>
    <source>
        <strain evidence="9 10">CCM 7311</strain>
    </source>
</reference>
<feature type="transmembrane region" description="Helical" evidence="8">
    <location>
        <begin position="7"/>
        <end position="26"/>
    </location>
</feature>
<dbReference type="Pfam" id="PF03845">
    <property type="entry name" value="Spore_permease"/>
    <property type="match status" value="1"/>
</dbReference>
<dbReference type="Proteomes" id="UP001519887">
    <property type="component" value="Unassembled WGS sequence"/>
</dbReference>
<protein>
    <submittedName>
        <fullName evidence="9">Spore germination protein</fullName>
    </submittedName>
</protein>
<feature type="transmembrane region" description="Helical" evidence="8">
    <location>
        <begin position="183"/>
        <end position="205"/>
    </location>
</feature>
<evidence type="ECO:0000256" key="5">
    <source>
        <dbReference type="ARBA" id="ARBA00022692"/>
    </source>
</evidence>
<keyword evidence="4" id="KW-0309">Germination</keyword>
<name>A0ABS7C6L9_9BACL</name>
<comment type="similarity">
    <text evidence="2">Belongs to the amino acid-polyamine-organocation (APC) superfamily. Spore germination protein (SGP) (TC 2.A.3.9) family.</text>
</comment>
<accession>A0ABS7C6L9</accession>
<dbReference type="PANTHER" id="PTHR34975:SF2">
    <property type="entry name" value="SPORE GERMINATION PROTEIN A2"/>
    <property type="match status" value="1"/>
</dbReference>
<proteinExistence type="inferred from homology"/>
<evidence type="ECO:0000256" key="8">
    <source>
        <dbReference type="SAM" id="Phobius"/>
    </source>
</evidence>
<feature type="transmembrane region" description="Helical" evidence="8">
    <location>
        <begin position="328"/>
        <end position="353"/>
    </location>
</feature>
<keyword evidence="10" id="KW-1185">Reference proteome</keyword>
<keyword evidence="7 8" id="KW-0472">Membrane</keyword>